<organism evidence="6 7">
    <name type="scientific">Butyrivibrio fibrisolvens</name>
    <dbReference type="NCBI Taxonomy" id="831"/>
    <lineage>
        <taxon>Bacteria</taxon>
        <taxon>Bacillati</taxon>
        <taxon>Bacillota</taxon>
        <taxon>Clostridia</taxon>
        <taxon>Lachnospirales</taxon>
        <taxon>Lachnospiraceae</taxon>
        <taxon>Butyrivibrio</taxon>
    </lineage>
</organism>
<dbReference type="InterPro" id="IPR009057">
    <property type="entry name" value="Homeodomain-like_sf"/>
</dbReference>
<name>A0A1H9WP76_BUTFI</name>
<reference evidence="6 7" key="1">
    <citation type="submission" date="2016-10" db="EMBL/GenBank/DDBJ databases">
        <authorList>
            <person name="de Groot N.N."/>
        </authorList>
    </citation>
    <scope>NUCLEOTIDE SEQUENCE [LARGE SCALE GENOMIC DNA]</scope>
    <source>
        <strain evidence="6 7">AR40</strain>
    </source>
</reference>
<gene>
    <name evidence="6" type="ORF">SAMN04487884_13228</name>
</gene>
<dbReference type="Gene3D" id="1.10.357.10">
    <property type="entry name" value="Tetracycline Repressor, domain 2"/>
    <property type="match status" value="1"/>
</dbReference>
<dbReference type="AlphaFoldDB" id="A0A1H9WP76"/>
<dbReference type="GO" id="GO:0000976">
    <property type="term" value="F:transcription cis-regulatory region binding"/>
    <property type="evidence" value="ECO:0007669"/>
    <property type="project" value="TreeGrafter"/>
</dbReference>
<dbReference type="PROSITE" id="PS50977">
    <property type="entry name" value="HTH_TETR_2"/>
    <property type="match status" value="1"/>
</dbReference>
<keyword evidence="2 4" id="KW-0238">DNA-binding</keyword>
<dbReference type="Pfam" id="PF00440">
    <property type="entry name" value="TetR_N"/>
    <property type="match status" value="1"/>
</dbReference>
<dbReference type="PANTHER" id="PTHR30055">
    <property type="entry name" value="HTH-TYPE TRANSCRIPTIONAL REGULATOR RUTR"/>
    <property type="match status" value="1"/>
</dbReference>
<accession>A0A1H9WP76</accession>
<evidence type="ECO:0000256" key="3">
    <source>
        <dbReference type="ARBA" id="ARBA00023163"/>
    </source>
</evidence>
<dbReference type="PANTHER" id="PTHR30055:SF234">
    <property type="entry name" value="HTH-TYPE TRANSCRIPTIONAL REGULATOR BETI"/>
    <property type="match status" value="1"/>
</dbReference>
<dbReference type="SUPFAM" id="SSF46689">
    <property type="entry name" value="Homeodomain-like"/>
    <property type="match status" value="1"/>
</dbReference>
<sequence>MPKIIMHLKEQIIMQAEKLLVQEGPEKISIRGVAKACGIAVGTIYNYYPTKDALIADLILHRWSRSKDGMYKSLDGASDLMSGLDIIYEGIRQFTKTNQNIWRATAVSKQFSSSYPQHHKKLSEELSSLISYLLIKFPNERDRLYLKFGQEGLEAFISENILLCYSNKDIDIRLLKIALM</sequence>
<protein>
    <submittedName>
        <fullName evidence="6">Transcriptional regulator, TetR family</fullName>
    </submittedName>
</protein>
<proteinExistence type="predicted"/>
<dbReference type="GO" id="GO:0003700">
    <property type="term" value="F:DNA-binding transcription factor activity"/>
    <property type="evidence" value="ECO:0007669"/>
    <property type="project" value="TreeGrafter"/>
</dbReference>
<evidence type="ECO:0000256" key="4">
    <source>
        <dbReference type="PROSITE-ProRule" id="PRU00335"/>
    </source>
</evidence>
<dbReference type="InterPro" id="IPR001647">
    <property type="entry name" value="HTH_TetR"/>
</dbReference>
<dbReference type="OrthoDB" id="9812993at2"/>
<evidence type="ECO:0000259" key="5">
    <source>
        <dbReference type="PROSITE" id="PS50977"/>
    </source>
</evidence>
<dbReference type="eggNOG" id="COG1309">
    <property type="taxonomic scope" value="Bacteria"/>
</dbReference>
<evidence type="ECO:0000256" key="2">
    <source>
        <dbReference type="ARBA" id="ARBA00023125"/>
    </source>
</evidence>
<dbReference type="EMBL" id="FOGJ01000032">
    <property type="protein sequence ID" value="SES35621.1"/>
    <property type="molecule type" value="Genomic_DNA"/>
</dbReference>
<feature type="DNA-binding region" description="H-T-H motif" evidence="4">
    <location>
        <begin position="29"/>
        <end position="48"/>
    </location>
</feature>
<dbReference type="RefSeq" id="WP_074758459.1">
    <property type="nucleotide sequence ID" value="NZ_FOGJ01000032.1"/>
</dbReference>
<dbReference type="Proteomes" id="UP000182584">
    <property type="component" value="Unassembled WGS sequence"/>
</dbReference>
<evidence type="ECO:0000256" key="1">
    <source>
        <dbReference type="ARBA" id="ARBA00023015"/>
    </source>
</evidence>
<keyword evidence="3" id="KW-0804">Transcription</keyword>
<keyword evidence="1" id="KW-0805">Transcription regulation</keyword>
<feature type="domain" description="HTH tetR-type" evidence="5">
    <location>
        <begin position="6"/>
        <end position="66"/>
    </location>
</feature>
<evidence type="ECO:0000313" key="7">
    <source>
        <dbReference type="Proteomes" id="UP000182584"/>
    </source>
</evidence>
<dbReference type="PRINTS" id="PR00455">
    <property type="entry name" value="HTHTETR"/>
</dbReference>
<dbReference type="InterPro" id="IPR050109">
    <property type="entry name" value="HTH-type_TetR-like_transc_reg"/>
</dbReference>
<evidence type="ECO:0000313" key="6">
    <source>
        <dbReference type="EMBL" id="SES35621.1"/>
    </source>
</evidence>